<feature type="transmembrane region" description="Helical" evidence="1">
    <location>
        <begin position="208"/>
        <end position="227"/>
    </location>
</feature>
<reference evidence="3 4" key="1">
    <citation type="submission" date="2017-06" db="EMBL/GenBank/DDBJ databases">
        <title>Raineya orbicola gen. nov., sp. nov. a slightly thermophilic bacterium of the phylum Bacteroidetes and the description of Raineyaceae fam. nov.</title>
        <authorList>
            <person name="Albuquerque L."/>
            <person name="Polonia A.R.M."/>
            <person name="Barroso C."/>
            <person name="Froufe H.J.C."/>
            <person name="Lage O."/>
            <person name="Lobo-Da-Cunha A."/>
            <person name="Egas C."/>
            <person name="Da Costa M.S."/>
        </authorList>
    </citation>
    <scope>NUCLEOTIDE SEQUENCE [LARGE SCALE GENOMIC DNA]</scope>
    <source>
        <strain evidence="3 4">SPSPC-11</strain>
    </source>
</reference>
<dbReference type="Pfam" id="PF26626">
    <property type="entry name" value="DUF8201"/>
    <property type="match status" value="1"/>
</dbReference>
<dbReference type="Proteomes" id="UP000233387">
    <property type="component" value="Unassembled WGS sequence"/>
</dbReference>
<protein>
    <recommendedName>
        <fullName evidence="2">DUF8201 domain-containing protein</fullName>
    </recommendedName>
</protein>
<organism evidence="3 4">
    <name type="scientific">Raineya orbicola</name>
    <dbReference type="NCBI Taxonomy" id="2016530"/>
    <lineage>
        <taxon>Bacteria</taxon>
        <taxon>Pseudomonadati</taxon>
        <taxon>Bacteroidota</taxon>
        <taxon>Cytophagia</taxon>
        <taxon>Cytophagales</taxon>
        <taxon>Raineyaceae</taxon>
        <taxon>Raineya</taxon>
    </lineage>
</organism>
<evidence type="ECO:0000256" key="1">
    <source>
        <dbReference type="SAM" id="Phobius"/>
    </source>
</evidence>
<dbReference type="AlphaFoldDB" id="A0A2N3I9W1"/>
<evidence type="ECO:0000259" key="2">
    <source>
        <dbReference type="Pfam" id="PF26626"/>
    </source>
</evidence>
<accession>A0A2N3I9W1</accession>
<comment type="caution">
    <text evidence="3">The sequence shown here is derived from an EMBL/GenBank/DDBJ whole genome shotgun (WGS) entry which is preliminary data.</text>
</comment>
<feature type="transmembrane region" description="Helical" evidence="1">
    <location>
        <begin position="39"/>
        <end position="60"/>
    </location>
</feature>
<keyword evidence="1" id="KW-1133">Transmembrane helix</keyword>
<keyword evidence="1" id="KW-0812">Transmembrane</keyword>
<feature type="transmembrane region" description="Helical" evidence="1">
    <location>
        <begin position="179"/>
        <end position="199"/>
    </location>
</feature>
<evidence type="ECO:0000313" key="4">
    <source>
        <dbReference type="Proteomes" id="UP000233387"/>
    </source>
</evidence>
<gene>
    <name evidence="3" type="ORF">Rain11_2186</name>
</gene>
<dbReference type="InterPro" id="IPR058065">
    <property type="entry name" value="LIC_10190-like"/>
</dbReference>
<dbReference type="OrthoDB" id="344987at2"/>
<sequence length="324" mass="38104">MIVILLSWVNIFFLSYTWGRFFITAILEKWFKTSFQSIVLCNFIGLAILNWLVDIFAIYIPINYKFQIALELLSFIIWLLLLKKKKIYLPSTICSKKKIFFLIIFLYAFLATWIRCFFATGHYDEGLYYIQHVRWLQNYGFVNGLANLHTRFGFNSNWHNLSSLFEYSYFSKNYFHNDLNGFLFIIFIATSIKGLYAIFQKNARISHYLSTFFVLPLIYPEANFFTFGSSYVNTISPDWASYIFVSITFILLAESIERYQPTEKISLIVVASLMSIYSFSIKISNIPMILISIFGLFLILTLKLKLKEIFFFICINLLLIIPSI</sequence>
<dbReference type="EMBL" id="NKXO01000039">
    <property type="protein sequence ID" value="PKQ67023.1"/>
    <property type="molecule type" value="Genomic_DNA"/>
</dbReference>
<feature type="transmembrane region" description="Helical" evidence="1">
    <location>
        <begin position="306"/>
        <end position="323"/>
    </location>
</feature>
<evidence type="ECO:0000313" key="3">
    <source>
        <dbReference type="EMBL" id="PKQ67023.1"/>
    </source>
</evidence>
<dbReference type="NCBIfam" id="NF047510">
    <property type="entry name" value="LIC_10190_fam"/>
    <property type="match status" value="1"/>
</dbReference>
<feature type="transmembrane region" description="Helical" evidence="1">
    <location>
        <begin position="99"/>
        <end position="120"/>
    </location>
</feature>
<feature type="domain" description="DUF8201" evidence="2">
    <location>
        <begin position="1"/>
        <end position="322"/>
    </location>
</feature>
<dbReference type="RefSeq" id="WP_101359451.1">
    <property type="nucleotide sequence ID" value="NZ_NKXO01000039.1"/>
</dbReference>
<dbReference type="InterPro" id="IPR058514">
    <property type="entry name" value="DUF8201"/>
</dbReference>
<keyword evidence="4" id="KW-1185">Reference proteome</keyword>
<feature type="transmembrane region" description="Helical" evidence="1">
    <location>
        <begin position="66"/>
        <end position="83"/>
    </location>
</feature>
<keyword evidence="1" id="KW-0472">Membrane</keyword>
<proteinExistence type="predicted"/>
<feature type="transmembrane region" description="Helical" evidence="1">
    <location>
        <begin position="239"/>
        <end position="256"/>
    </location>
</feature>
<feature type="transmembrane region" description="Helical" evidence="1">
    <location>
        <begin position="268"/>
        <end position="300"/>
    </location>
</feature>
<feature type="transmembrane region" description="Helical" evidence="1">
    <location>
        <begin position="6"/>
        <end position="27"/>
    </location>
</feature>
<name>A0A2N3I9W1_9BACT</name>